<evidence type="ECO:0000256" key="6">
    <source>
        <dbReference type="SAM" id="Phobius"/>
    </source>
</evidence>
<evidence type="ECO:0000256" key="2">
    <source>
        <dbReference type="ARBA" id="ARBA00022475"/>
    </source>
</evidence>
<keyword evidence="5 6" id="KW-0472">Membrane</keyword>
<keyword evidence="2" id="KW-1003">Cell membrane</keyword>
<evidence type="ECO:0000256" key="5">
    <source>
        <dbReference type="ARBA" id="ARBA00023136"/>
    </source>
</evidence>
<dbReference type="RefSeq" id="WP_102246509.1">
    <property type="nucleotide sequence ID" value="NZ_CP025682.1"/>
</dbReference>
<dbReference type="Pfam" id="PF06271">
    <property type="entry name" value="RDD"/>
    <property type="match status" value="1"/>
</dbReference>
<dbReference type="PANTHER" id="PTHR36115">
    <property type="entry name" value="PROLINE-RICH ANTIGEN HOMOLOG-RELATED"/>
    <property type="match status" value="1"/>
</dbReference>
<organism evidence="8 9">
    <name type="scientific">Pseudazoarcus pumilus</name>
    <dbReference type="NCBI Taxonomy" id="2067960"/>
    <lineage>
        <taxon>Bacteria</taxon>
        <taxon>Pseudomonadati</taxon>
        <taxon>Pseudomonadota</taxon>
        <taxon>Betaproteobacteria</taxon>
        <taxon>Rhodocyclales</taxon>
        <taxon>Zoogloeaceae</taxon>
        <taxon>Pseudazoarcus</taxon>
    </lineage>
</organism>
<dbReference type="AlphaFoldDB" id="A0A2I6S5B6"/>
<dbReference type="InterPro" id="IPR010432">
    <property type="entry name" value="RDD"/>
</dbReference>
<dbReference type="GO" id="GO:0005886">
    <property type="term" value="C:plasma membrane"/>
    <property type="evidence" value="ECO:0007669"/>
    <property type="project" value="UniProtKB-SubCell"/>
</dbReference>
<dbReference type="Proteomes" id="UP000242205">
    <property type="component" value="Chromosome"/>
</dbReference>
<reference evidence="8 9" key="1">
    <citation type="submission" date="2018-01" db="EMBL/GenBank/DDBJ databases">
        <authorList>
            <person name="Fu G.-Y."/>
        </authorList>
    </citation>
    <scope>NUCLEOTIDE SEQUENCE [LARGE SCALE GENOMIC DNA]</scope>
    <source>
        <strain evidence="8 9">SY39</strain>
    </source>
</reference>
<gene>
    <name evidence="8" type="ORF">C0099_05480</name>
</gene>
<keyword evidence="9" id="KW-1185">Reference proteome</keyword>
<feature type="transmembrane region" description="Helical" evidence="6">
    <location>
        <begin position="30"/>
        <end position="51"/>
    </location>
</feature>
<evidence type="ECO:0000256" key="4">
    <source>
        <dbReference type="ARBA" id="ARBA00022989"/>
    </source>
</evidence>
<dbReference type="PANTHER" id="PTHR36115:SF10">
    <property type="entry name" value="RDD DOMAIN-CONTAINING PROTEIN"/>
    <property type="match status" value="1"/>
</dbReference>
<feature type="transmembrane region" description="Helical" evidence="6">
    <location>
        <begin position="111"/>
        <end position="134"/>
    </location>
</feature>
<evidence type="ECO:0000313" key="9">
    <source>
        <dbReference type="Proteomes" id="UP000242205"/>
    </source>
</evidence>
<dbReference type="KEGG" id="atw:C0099_05480"/>
<dbReference type="OrthoDB" id="5298807at2"/>
<evidence type="ECO:0000256" key="1">
    <source>
        <dbReference type="ARBA" id="ARBA00004651"/>
    </source>
</evidence>
<dbReference type="EMBL" id="CP025682">
    <property type="protein sequence ID" value="AUN94439.1"/>
    <property type="molecule type" value="Genomic_DNA"/>
</dbReference>
<name>A0A2I6S5B6_9RHOO</name>
<evidence type="ECO:0000256" key="3">
    <source>
        <dbReference type="ARBA" id="ARBA00022692"/>
    </source>
</evidence>
<comment type="subcellular location">
    <subcellularLocation>
        <location evidence="1">Cell membrane</location>
        <topology evidence="1">Multi-pass membrane protein</topology>
    </subcellularLocation>
</comment>
<evidence type="ECO:0000313" key="8">
    <source>
        <dbReference type="EMBL" id="AUN94439.1"/>
    </source>
</evidence>
<evidence type="ECO:0000259" key="7">
    <source>
        <dbReference type="Pfam" id="PF06271"/>
    </source>
</evidence>
<feature type="transmembrane region" description="Helical" evidence="6">
    <location>
        <begin position="63"/>
        <end position="81"/>
    </location>
</feature>
<dbReference type="InterPro" id="IPR051791">
    <property type="entry name" value="Pra-immunoreactive"/>
</dbReference>
<protein>
    <submittedName>
        <fullName evidence="8">RDD family protein</fullName>
    </submittedName>
</protein>
<accession>A0A2I6S5B6</accession>
<keyword evidence="3 6" id="KW-0812">Transmembrane</keyword>
<proteinExistence type="predicted"/>
<keyword evidence="4 6" id="KW-1133">Transmembrane helix</keyword>
<feature type="domain" description="RDD" evidence="7">
    <location>
        <begin position="21"/>
        <end position="147"/>
    </location>
</feature>
<sequence length="159" mass="17782">MKNPPAAQTSAAAERPVVEFAGMRRRLASMLYESLLLLGVQGLFYMVPNVLMGMALGGIPGPVIQLLHFVSILGAYFVWYWHRHGATLAMQTWRLKVVDARDGRPLTVGRAALRYALAWPSLCCFGVGLLWPLFDRDRQFLHDRLAGTCIVRMPDARKA</sequence>